<feature type="transmembrane region" description="Helical" evidence="1">
    <location>
        <begin position="157"/>
        <end position="173"/>
    </location>
</feature>
<feature type="transmembrane region" description="Helical" evidence="1">
    <location>
        <begin position="246"/>
        <end position="274"/>
    </location>
</feature>
<reference evidence="3" key="1">
    <citation type="submission" date="2016-02" db="EMBL/GenBank/DDBJ databases">
        <authorList>
            <person name="Shin S.-K."/>
            <person name="Yi H."/>
            <person name="Kim E."/>
        </authorList>
    </citation>
    <scope>NUCLEOTIDE SEQUENCE [LARGE SCALE GENOMIC DNA]</scope>
    <source>
        <strain evidence="3">LPB0003</strain>
    </source>
</reference>
<feature type="transmembrane region" description="Helical" evidence="1">
    <location>
        <begin position="193"/>
        <end position="216"/>
    </location>
</feature>
<keyword evidence="3" id="KW-1185">Reference proteome</keyword>
<sequence>MEDQNFINFKKTRDLGAMISDTIKFLSVEWKPFLGTILKISIIPIIIAICAVIYFAMISTDFILDLSQFNEDSIFDELNSSQILVPLLIYILSYIVAYSLMTVSSLAYIKSYIANKGFVNFDEVQKTTKDKFWSYIGLFILVAIIVGFGMLFCILPGIYFAVVLSLSICLVIFKNKGALDSISDSFGFIKGHWWETFGILLVIQILIGLIGFFAGLPASIYQGADMTTILQGQDPTEMLNSFQDPIYLVLMGFSYLINFILYLVSVIVIVFVYYDIKEQKNPTSEMINEIGVY</sequence>
<organism evidence="2 3">
    <name type="scientific">Polaribacter vadi</name>
    <dbReference type="NCBI Taxonomy" id="1774273"/>
    <lineage>
        <taxon>Bacteria</taxon>
        <taxon>Pseudomonadati</taxon>
        <taxon>Bacteroidota</taxon>
        <taxon>Flavobacteriia</taxon>
        <taxon>Flavobacteriales</taxon>
        <taxon>Flavobacteriaceae</taxon>
    </lineage>
</organism>
<proteinExistence type="predicted"/>
<protein>
    <recommendedName>
        <fullName evidence="4">Glycerophosphoryl diester phosphodiesterase membrane domain-containing protein</fullName>
    </recommendedName>
</protein>
<dbReference type="STRING" id="1774273.LPB03_01685"/>
<dbReference type="Proteomes" id="UP000092584">
    <property type="component" value="Unassembled WGS sequence"/>
</dbReference>
<feature type="transmembrane region" description="Helical" evidence="1">
    <location>
        <begin position="132"/>
        <end position="151"/>
    </location>
</feature>
<keyword evidence="1" id="KW-0472">Membrane</keyword>
<keyword evidence="1" id="KW-0812">Transmembrane</keyword>
<dbReference type="KEGG" id="pob:LPB03_01685"/>
<dbReference type="EMBL" id="LSFM01000018">
    <property type="protein sequence ID" value="OBY65426.1"/>
    <property type="molecule type" value="Genomic_DNA"/>
</dbReference>
<feature type="transmembrane region" description="Helical" evidence="1">
    <location>
        <begin position="83"/>
        <end position="109"/>
    </location>
</feature>
<gene>
    <name evidence="2" type="ORF">LPB3_03425</name>
</gene>
<feature type="transmembrane region" description="Helical" evidence="1">
    <location>
        <begin position="40"/>
        <end position="63"/>
    </location>
</feature>
<name>A0A1B8U0Q5_9FLAO</name>
<dbReference type="AlphaFoldDB" id="A0A1B8U0Q5"/>
<accession>A0A1B8U0Q5</accession>
<dbReference type="OrthoDB" id="1049480at2"/>
<keyword evidence="1" id="KW-1133">Transmembrane helix</keyword>
<evidence type="ECO:0008006" key="4">
    <source>
        <dbReference type="Google" id="ProtNLM"/>
    </source>
</evidence>
<comment type="caution">
    <text evidence="2">The sequence shown here is derived from an EMBL/GenBank/DDBJ whole genome shotgun (WGS) entry which is preliminary data.</text>
</comment>
<evidence type="ECO:0000256" key="1">
    <source>
        <dbReference type="SAM" id="Phobius"/>
    </source>
</evidence>
<dbReference type="RefSeq" id="WP_065318204.1">
    <property type="nucleotide sequence ID" value="NZ_CP017477.1"/>
</dbReference>
<evidence type="ECO:0000313" key="3">
    <source>
        <dbReference type="Proteomes" id="UP000092584"/>
    </source>
</evidence>
<evidence type="ECO:0000313" key="2">
    <source>
        <dbReference type="EMBL" id="OBY65426.1"/>
    </source>
</evidence>